<accession>A0A1X4G4C3</accession>
<organism evidence="1 2">
    <name type="scientific">Cylindrospermopsis raciborskii CENA303</name>
    <dbReference type="NCBI Taxonomy" id="1170769"/>
    <lineage>
        <taxon>Bacteria</taxon>
        <taxon>Bacillati</taxon>
        <taxon>Cyanobacteriota</taxon>
        <taxon>Cyanophyceae</taxon>
        <taxon>Nostocales</taxon>
        <taxon>Aphanizomenonaceae</taxon>
        <taxon>Cylindrospermopsis</taxon>
    </lineage>
</organism>
<evidence type="ECO:0000313" key="2">
    <source>
        <dbReference type="Proteomes" id="UP000192997"/>
    </source>
</evidence>
<dbReference type="Proteomes" id="UP000192997">
    <property type="component" value="Unassembled WGS sequence"/>
</dbReference>
<proteinExistence type="predicted"/>
<dbReference type="Pfam" id="PF01724">
    <property type="entry name" value="DUF29"/>
    <property type="match status" value="1"/>
</dbReference>
<evidence type="ECO:0008006" key="3">
    <source>
        <dbReference type="Google" id="ProtNLM"/>
    </source>
</evidence>
<evidence type="ECO:0000313" key="1">
    <source>
        <dbReference type="EMBL" id="OSO89387.1"/>
    </source>
</evidence>
<dbReference type="EMBL" id="NBYN01000055">
    <property type="protein sequence ID" value="OSO89387.1"/>
    <property type="molecule type" value="Genomic_DNA"/>
</dbReference>
<dbReference type="PANTHER" id="PTHR34235">
    <property type="entry name" value="SLR1203 PROTEIN-RELATED"/>
    <property type="match status" value="1"/>
</dbReference>
<dbReference type="RefSeq" id="WP_085728729.1">
    <property type="nucleotide sequence ID" value="NZ_NBYN01000055.1"/>
</dbReference>
<name>A0A1X4G4C3_9CYAN</name>
<dbReference type="InterPro" id="IPR002636">
    <property type="entry name" value="DUF29"/>
</dbReference>
<comment type="caution">
    <text evidence="1">The sequence shown here is derived from an EMBL/GenBank/DDBJ whole genome shotgun (WGS) entry which is preliminary data.</text>
</comment>
<reference evidence="2" key="1">
    <citation type="submission" date="2017-04" db="EMBL/GenBank/DDBJ databases">
        <authorList>
            <person name="Abreu V.A."/>
            <person name="Popin R.V."/>
            <person name="Rigonato J."/>
            <person name="Andreote A.P."/>
            <person name="Schaker P.C."/>
            <person name="Hoff-Risseti C."/>
            <person name="Alvarenga D.O."/>
            <person name="Varani A.M."/>
            <person name="Fiore M.F."/>
        </authorList>
    </citation>
    <scope>NUCLEOTIDE SEQUENCE [LARGE SCALE GENOMIC DNA]</scope>
    <source>
        <strain evidence="2">CENA303</strain>
    </source>
</reference>
<gene>
    <name evidence="1" type="ORF">B7O87_11935</name>
</gene>
<dbReference type="PANTHER" id="PTHR34235:SF3">
    <property type="entry name" value="SLR1203 PROTEIN"/>
    <property type="match status" value="1"/>
</dbReference>
<dbReference type="AlphaFoldDB" id="A0A1X4G4C3"/>
<protein>
    <recommendedName>
        <fullName evidence="3">DUF29 domain-containing protein</fullName>
    </recommendedName>
</protein>
<sequence>MSIGNLEDLGLGDLQQLHETDDYQWLLTNIKLLKNRQFDQLDLENLIEELTDLGNEKKNAVESLLQQIIRHLLLYQYWNVEIERNSGHWQAEMYNFRDQLNSKLTSNLRSHLVGEMPKIYQRALGYVQRKTNYQIDFPRESPYSLEQLLDINYLS</sequence>
<dbReference type="Gene3D" id="1.20.1220.20">
    <property type="entry name" value="Uncharcterised protein PF01724"/>
    <property type="match status" value="1"/>
</dbReference>